<evidence type="ECO:0000259" key="2">
    <source>
        <dbReference type="PROSITE" id="PS50404"/>
    </source>
</evidence>
<reference evidence="4" key="1">
    <citation type="submission" date="2020-11" db="EMBL/GenBank/DDBJ databases">
        <authorList>
            <person name="Tran Van P."/>
        </authorList>
    </citation>
    <scope>NUCLEOTIDE SEQUENCE</scope>
</reference>
<dbReference type="Gene3D" id="3.40.30.10">
    <property type="entry name" value="Glutaredoxin"/>
    <property type="match status" value="1"/>
</dbReference>
<dbReference type="Pfam" id="PF00043">
    <property type="entry name" value="GST_C"/>
    <property type="match status" value="1"/>
</dbReference>
<dbReference type="Gene3D" id="1.20.1050.10">
    <property type="match status" value="1"/>
</dbReference>
<evidence type="ECO:0000313" key="5">
    <source>
        <dbReference type="Proteomes" id="UP000728032"/>
    </source>
</evidence>
<accession>A0A7R9LZW4</accession>
<dbReference type="PROSITE" id="PS50404">
    <property type="entry name" value="GST_NTER"/>
    <property type="match status" value="1"/>
</dbReference>
<dbReference type="AlphaFoldDB" id="A0A7R9LZW4"/>
<dbReference type="InterPro" id="IPR036282">
    <property type="entry name" value="Glutathione-S-Trfase_C_sf"/>
</dbReference>
<feature type="domain" description="GST C-terminal" evidence="3">
    <location>
        <begin position="88"/>
        <end position="214"/>
    </location>
</feature>
<dbReference type="SFLD" id="SFLDS00019">
    <property type="entry name" value="Glutathione_Transferase_(cytos"/>
    <property type="match status" value="1"/>
</dbReference>
<dbReference type="OrthoDB" id="2309723at2759"/>
<dbReference type="InterPro" id="IPR004045">
    <property type="entry name" value="Glutathione_S-Trfase_N"/>
</dbReference>
<keyword evidence="5" id="KW-1185">Reference proteome</keyword>
<dbReference type="SUPFAM" id="SSF52833">
    <property type="entry name" value="Thioredoxin-like"/>
    <property type="match status" value="1"/>
</dbReference>
<dbReference type="EMBL" id="CAJPVJ010003766">
    <property type="protein sequence ID" value="CAG2167928.1"/>
    <property type="molecule type" value="Genomic_DNA"/>
</dbReference>
<dbReference type="FunFam" id="3.40.30.10:FF:000034">
    <property type="entry name" value="glutathione S-transferase 1"/>
    <property type="match status" value="1"/>
</dbReference>
<dbReference type="GO" id="GO:0004364">
    <property type="term" value="F:glutathione transferase activity"/>
    <property type="evidence" value="ECO:0007669"/>
    <property type="project" value="TreeGrafter"/>
</dbReference>
<evidence type="ECO:0000313" key="4">
    <source>
        <dbReference type="EMBL" id="CAD7649693.1"/>
    </source>
</evidence>
<evidence type="ECO:0000259" key="3">
    <source>
        <dbReference type="PROSITE" id="PS50405"/>
    </source>
</evidence>
<organism evidence="4">
    <name type="scientific">Oppiella nova</name>
    <dbReference type="NCBI Taxonomy" id="334625"/>
    <lineage>
        <taxon>Eukaryota</taxon>
        <taxon>Metazoa</taxon>
        <taxon>Ecdysozoa</taxon>
        <taxon>Arthropoda</taxon>
        <taxon>Chelicerata</taxon>
        <taxon>Arachnida</taxon>
        <taxon>Acari</taxon>
        <taxon>Acariformes</taxon>
        <taxon>Sarcoptiformes</taxon>
        <taxon>Oribatida</taxon>
        <taxon>Brachypylina</taxon>
        <taxon>Oppioidea</taxon>
        <taxon>Oppiidae</taxon>
        <taxon>Oppiella</taxon>
    </lineage>
</organism>
<dbReference type="Pfam" id="PF13417">
    <property type="entry name" value="GST_N_3"/>
    <property type="match status" value="1"/>
</dbReference>
<dbReference type="InterPro" id="IPR004046">
    <property type="entry name" value="GST_C"/>
</dbReference>
<dbReference type="SFLD" id="SFLDG01153">
    <property type="entry name" value="Main.4:_Theta-like"/>
    <property type="match status" value="1"/>
</dbReference>
<dbReference type="EMBL" id="OC918591">
    <property type="protein sequence ID" value="CAD7649693.1"/>
    <property type="molecule type" value="Genomic_DNA"/>
</dbReference>
<dbReference type="PANTHER" id="PTHR43969:SF9">
    <property type="entry name" value="GLUTATHIONE S TRANSFERASE D10, ISOFORM A-RELATED"/>
    <property type="match status" value="1"/>
</dbReference>
<dbReference type="GO" id="GO:0006749">
    <property type="term" value="P:glutathione metabolic process"/>
    <property type="evidence" value="ECO:0007669"/>
    <property type="project" value="TreeGrafter"/>
</dbReference>
<sequence>MPIELYYSALSAPCRSVLMAFKQLNLDVNIKLIDLGKGEQFSEEYLKLNPNHKVPTIVDDDLVLWESRAIMQYLCNKYAPNSSLYPSNPKDRALVDRWLYTDMPYFAANIDVLVNTALLGTKPTDQQMETYRKTLKLIDTLIGGNKYVAGGGNLTIADLSLTGVTSMLAINEYKDLDEYPNLKTWYNGMQLELSYFQDVNGMVYELYKQNANKFKSI</sequence>
<dbReference type="CDD" id="cd03045">
    <property type="entry name" value="GST_N_Delta_Epsilon"/>
    <property type="match status" value="1"/>
</dbReference>
<dbReference type="PROSITE" id="PS50405">
    <property type="entry name" value="GST_CTER"/>
    <property type="match status" value="1"/>
</dbReference>
<protein>
    <recommendedName>
        <fullName evidence="6">Glutathione S-transferase</fullName>
    </recommendedName>
</protein>
<dbReference type="SUPFAM" id="SSF47616">
    <property type="entry name" value="GST C-terminal domain-like"/>
    <property type="match status" value="1"/>
</dbReference>
<dbReference type="SFLD" id="SFLDG00358">
    <property type="entry name" value="Main_(cytGST)"/>
    <property type="match status" value="1"/>
</dbReference>
<dbReference type="InterPro" id="IPR010987">
    <property type="entry name" value="Glutathione-S-Trfase_C-like"/>
</dbReference>
<comment type="subunit">
    <text evidence="1">Homodimer.</text>
</comment>
<proteinExistence type="predicted"/>
<dbReference type="InterPro" id="IPR040079">
    <property type="entry name" value="Glutathione_S-Trfase"/>
</dbReference>
<evidence type="ECO:0008006" key="6">
    <source>
        <dbReference type="Google" id="ProtNLM"/>
    </source>
</evidence>
<dbReference type="Proteomes" id="UP000728032">
    <property type="component" value="Unassembled WGS sequence"/>
</dbReference>
<feature type="domain" description="GST N-terminal" evidence="2">
    <location>
        <begin position="1"/>
        <end position="82"/>
    </location>
</feature>
<name>A0A7R9LZW4_9ACAR</name>
<gene>
    <name evidence="4" type="ORF">ONB1V03_LOCUS7422</name>
</gene>
<dbReference type="PANTHER" id="PTHR43969">
    <property type="entry name" value="GLUTATHIONE S TRANSFERASE D10, ISOFORM A-RELATED"/>
    <property type="match status" value="1"/>
</dbReference>
<dbReference type="InterPro" id="IPR036249">
    <property type="entry name" value="Thioredoxin-like_sf"/>
</dbReference>
<evidence type="ECO:0000256" key="1">
    <source>
        <dbReference type="ARBA" id="ARBA00011738"/>
    </source>
</evidence>